<reference evidence="4 5" key="1">
    <citation type="journal article" date="2021" name="Nat. Plants">
        <title>The Taxus genome provides insights into paclitaxel biosynthesis.</title>
        <authorList>
            <person name="Xiong X."/>
            <person name="Gou J."/>
            <person name="Liao Q."/>
            <person name="Li Y."/>
            <person name="Zhou Q."/>
            <person name="Bi G."/>
            <person name="Li C."/>
            <person name="Du R."/>
            <person name="Wang X."/>
            <person name="Sun T."/>
            <person name="Guo L."/>
            <person name="Liang H."/>
            <person name="Lu P."/>
            <person name="Wu Y."/>
            <person name="Zhang Z."/>
            <person name="Ro D.K."/>
            <person name="Shang Y."/>
            <person name="Huang S."/>
            <person name="Yan J."/>
        </authorList>
    </citation>
    <scope>NUCLEOTIDE SEQUENCE [LARGE SCALE GENOMIC DNA]</scope>
    <source>
        <strain evidence="4">Ta-2019</strain>
    </source>
</reference>
<name>A0AA38FKN7_TAXCH</name>
<dbReference type="InterPro" id="IPR001611">
    <property type="entry name" value="Leu-rich_rpt"/>
</dbReference>
<dbReference type="PROSITE" id="PS51450">
    <property type="entry name" value="LRR"/>
    <property type="match status" value="1"/>
</dbReference>
<dbReference type="PANTHER" id="PTHR45752">
    <property type="entry name" value="LEUCINE-RICH REPEAT-CONTAINING"/>
    <property type="match status" value="1"/>
</dbReference>
<protein>
    <recommendedName>
        <fullName evidence="3">Disease resistance protein Roq1-like winged-helix domain-containing protein</fullName>
    </recommendedName>
</protein>
<dbReference type="SUPFAM" id="SSF52047">
    <property type="entry name" value="RNI-like"/>
    <property type="match status" value="1"/>
</dbReference>
<evidence type="ECO:0000256" key="2">
    <source>
        <dbReference type="ARBA" id="ARBA00022737"/>
    </source>
</evidence>
<dbReference type="EMBL" id="JAHRHJ020000008">
    <property type="protein sequence ID" value="KAH9305859.1"/>
    <property type="molecule type" value="Genomic_DNA"/>
</dbReference>
<dbReference type="InterPro" id="IPR050715">
    <property type="entry name" value="LRR-SigEffector_domain"/>
</dbReference>
<dbReference type="SUPFAM" id="SSF46785">
    <property type="entry name" value="Winged helix' DNA-binding domain"/>
    <property type="match status" value="1"/>
</dbReference>
<dbReference type="SUPFAM" id="SSF52540">
    <property type="entry name" value="P-loop containing nucleoside triphosphate hydrolases"/>
    <property type="match status" value="1"/>
</dbReference>
<dbReference type="Pfam" id="PF23282">
    <property type="entry name" value="WHD_ROQ1"/>
    <property type="match status" value="1"/>
</dbReference>
<gene>
    <name evidence="4" type="ORF">KI387_010263</name>
</gene>
<comment type="caution">
    <text evidence="4">The sequence shown here is derived from an EMBL/GenBank/DDBJ whole genome shotgun (WGS) entry which is preliminary data.</text>
</comment>
<dbReference type="InterPro" id="IPR027417">
    <property type="entry name" value="P-loop_NTPase"/>
</dbReference>
<evidence type="ECO:0000259" key="3">
    <source>
        <dbReference type="Pfam" id="PF23282"/>
    </source>
</evidence>
<organism evidence="4 5">
    <name type="scientific">Taxus chinensis</name>
    <name type="common">Chinese yew</name>
    <name type="synonym">Taxus wallichiana var. chinensis</name>
    <dbReference type="NCBI Taxonomy" id="29808"/>
    <lineage>
        <taxon>Eukaryota</taxon>
        <taxon>Viridiplantae</taxon>
        <taxon>Streptophyta</taxon>
        <taxon>Embryophyta</taxon>
        <taxon>Tracheophyta</taxon>
        <taxon>Spermatophyta</taxon>
        <taxon>Pinopsida</taxon>
        <taxon>Pinidae</taxon>
        <taxon>Conifers II</taxon>
        <taxon>Cupressales</taxon>
        <taxon>Taxaceae</taxon>
        <taxon>Taxus</taxon>
    </lineage>
</organism>
<accession>A0AA38FKN7</accession>
<dbReference type="InterPro" id="IPR036390">
    <property type="entry name" value="WH_DNA-bd_sf"/>
</dbReference>
<dbReference type="InterPro" id="IPR042197">
    <property type="entry name" value="Apaf_helical"/>
</dbReference>
<keyword evidence="2" id="KW-0677">Repeat</keyword>
<dbReference type="OMA" id="HKLERWY"/>
<keyword evidence="5" id="KW-1185">Reference proteome</keyword>
<dbReference type="InterPro" id="IPR025875">
    <property type="entry name" value="Leu-rich_rpt_4"/>
</dbReference>
<dbReference type="Pfam" id="PF12799">
    <property type="entry name" value="LRR_4"/>
    <property type="match status" value="1"/>
</dbReference>
<dbReference type="Gene3D" id="3.80.10.10">
    <property type="entry name" value="Ribonuclease Inhibitor"/>
    <property type="match status" value="3"/>
</dbReference>
<evidence type="ECO:0000313" key="5">
    <source>
        <dbReference type="Proteomes" id="UP000824469"/>
    </source>
</evidence>
<feature type="non-terminal residue" evidence="4">
    <location>
        <position position="1"/>
    </location>
</feature>
<dbReference type="AlphaFoldDB" id="A0AA38FKN7"/>
<keyword evidence="1" id="KW-0433">Leucine-rich repeat</keyword>
<dbReference type="Gene3D" id="1.10.8.430">
    <property type="entry name" value="Helical domain of apoptotic protease-activating factors"/>
    <property type="match status" value="1"/>
</dbReference>
<proteinExistence type="predicted"/>
<dbReference type="InterPro" id="IPR058192">
    <property type="entry name" value="WHD_ROQ1-like"/>
</dbReference>
<feature type="domain" description="Disease resistance protein Roq1-like winged-helix" evidence="3">
    <location>
        <begin position="128"/>
        <end position="196"/>
    </location>
</feature>
<evidence type="ECO:0000256" key="1">
    <source>
        <dbReference type="ARBA" id="ARBA00022614"/>
    </source>
</evidence>
<dbReference type="SUPFAM" id="SSF52058">
    <property type="entry name" value="L domain-like"/>
    <property type="match status" value="1"/>
</dbReference>
<sequence>DEGRALKYIVNMVFKAMEKLPIRVAEYPARLDDVAHDFEGMKALNPFHAKQLFCWHAFLQSHPLNGFEDLVEKFLNACSGSPLALKVFGGQVYGKSKDYWESQLLKISRIMPENIKQRMKVSYDALDKDEQEVFMDVACFFIGERIDLAIAVWDGSGLSGLRSWETLVNKCLVDLDQNNCITMHDHLRDLGRDLAHTHSPSRLWHQEHMINIKKQARGVSIQKRMSIRGIKIEVLEEMVDSMGTSKRWFRRRLPSSLGLKFLIGTEFEFTKQFATPAEEPVWLRWLHFQNKKLPSWLSLQKLRILELNIPTYLTELWADADPPLQLRELTITGGFKFQSFPTSIGRLKHLKMITASCLGINSLPKEFCDLQSLEHLELRLCENLLSLPISFGDLRNLQHIDFTYCPKLEMLPVSFKQLIHLAHLDLSGCAILMLRSDMMENMTKLEYLSFSGRTKMEELPHHITNQASLRELYVDRTSIQEIPINIGVLGKLKVLEIGSPLLEILPSSLETLSRLSRVKINGCNMLKSLPNSVGRLKMLKELRIERSGVESLPEDFGQLSHLQHLYISDCPLRQLSTSSLCRFKVIDISNTQVSRISISEDSCPTLEILTLSRNNRLTDIETLPTSLKTIKLSSCDMLKRIGGIPGLVNLETLSIFSSTQLDELPSFTGLVSLTEIRLLHCHNLNKLQGFENLRSVKTIVLSFCLKLKELPSFATLSSIQEIKIECCYLLEKIEGLEHSRSLETLTTINLWNCRGIQSLDHAERLKSLRMVAQKKSALQPCIQSIKEWPCEMVIGAMPVNGVESVMKSLAFPNLTVVRSFKKNTWELESRKRQSSDAAI</sequence>
<dbReference type="InterPro" id="IPR032675">
    <property type="entry name" value="LRR_dom_sf"/>
</dbReference>
<evidence type="ECO:0000313" key="4">
    <source>
        <dbReference type="EMBL" id="KAH9305859.1"/>
    </source>
</evidence>
<dbReference type="PANTHER" id="PTHR45752:SF187">
    <property type="entry name" value="LEUCINE-RICH REPEAT AND IQ DOMAIN-CONTAINING PROTEIN 4"/>
    <property type="match status" value="1"/>
</dbReference>
<feature type="non-terminal residue" evidence="4">
    <location>
        <position position="839"/>
    </location>
</feature>
<dbReference type="Proteomes" id="UP000824469">
    <property type="component" value="Unassembled WGS sequence"/>
</dbReference>